<dbReference type="SUPFAM" id="SSF53474">
    <property type="entry name" value="alpha/beta-Hydrolases"/>
    <property type="match status" value="1"/>
</dbReference>
<evidence type="ECO:0000313" key="4">
    <source>
        <dbReference type="EMBL" id="RJG11666.1"/>
    </source>
</evidence>
<feature type="domain" description="Phospholipase/carboxylesterase/thioesterase" evidence="3">
    <location>
        <begin position="28"/>
        <end position="219"/>
    </location>
</feature>
<organism evidence="4 5">
    <name type="scientific">Massilia cavernae</name>
    <dbReference type="NCBI Taxonomy" id="2320864"/>
    <lineage>
        <taxon>Bacteria</taxon>
        <taxon>Pseudomonadati</taxon>
        <taxon>Pseudomonadota</taxon>
        <taxon>Betaproteobacteria</taxon>
        <taxon>Burkholderiales</taxon>
        <taxon>Oxalobacteraceae</taxon>
        <taxon>Telluria group</taxon>
        <taxon>Massilia</taxon>
    </lineage>
</organism>
<accession>A0A418XGT2</accession>
<dbReference type="RefSeq" id="WP_119812227.1">
    <property type="nucleotide sequence ID" value="NZ_QYUP01000144.1"/>
</dbReference>
<comment type="caution">
    <text evidence="4">The sequence shown here is derived from an EMBL/GenBank/DDBJ whole genome shotgun (WGS) entry which is preliminary data.</text>
</comment>
<dbReference type="EMBL" id="QYUP01000144">
    <property type="protein sequence ID" value="RJG11666.1"/>
    <property type="molecule type" value="Genomic_DNA"/>
</dbReference>
<dbReference type="Proteomes" id="UP000284006">
    <property type="component" value="Unassembled WGS sequence"/>
</dbReference>
<keyword evidence="2" id="KW-0378">Hydrolase</keyword>
<dbReference type="PANTHER" id="PTHR10655">
    <property type="entry name" value="LYSOPHOSPHOLIPASE-RELATED"/>
    <property type="match status" value="1"/>
</dbReference>
<evidence type="ECO:0000256" key="1">
    <source>
        <dbReference type="ARBA" id="ARBA00006499"/>
    </source>
</evidence>
<sequence length="241" mass="25084">MEYTLDKVIDNPALPLVHRVRGPRAGTGEPSPCLVLLHGVGANEAGLADVAMAQDPRLTVILARGPLTFGPGQYGWFNVSFATGAPSINAQQAEASRAALAAFIHALPAAYGVDASRIVVAGFSQGGIMSASVGLTRPDLVAGFGILSGRILPEIAPLVRPAGELAATAAFVSHGVSDAKLTVEYARSAKRLLQEKAVPLAYHEYDAGHELNPLILRDFAAWMAARIESKIAVTGAGVDVE</sequence>
<comment type="similarity">
    <text evidence="1">Belongs to the AB hydrolase superfamily. AB hydrolase 2 family.</text>
</comment>
<evidence type="ECO:0000259" key="3">
    <source>
        <dbReference type="Pfam" id="PF02230"/>
    </source>
</evidence>
<dbReference type="Gene3D" id="3.40.50.1820">
    <property type="entry name" value="alpha/beta hydrolase"/>
    <property type="match status" value="1"/>
</dbReference>
<evidence type="ECO:0000256" key="2">
    <source>
        <dbReference type="ARBA" id="ARBA00022801"/>
    </source>
</evidence>
<dbReference type="OrthoDB" id="9801763at2"/>
<protein>
    <submittedName>
        <fullName evidence="4">Phospholipase</fullName>
    </submittedName>
</protein>
<dbReference type="AlphaFoldDB" id="A0A418XGT2"/>
<reference evidence="4 5" key="1">
    <citation type="submission" date="2018-09" db="EMBL/GenBank/DDBJ databases">
        <authorList>
            <person name="Zhu H."/>
        </authorList>
    </citation>
    <scope>NUCLEOTIDE SEQUENCE [LARGE SCALE GENOMIC DNA]</scope>
    <source>
        <strain evidence="4 5">K1S02-61</strain>
    </source>
</reference>
<dbReference type="InterPro" id="IPR050565">
    <property type="entry name" value="LYPA1-2/EST-like"/>
</dbReference>
<dbReference type="InterPro" id="IPR029058">
    <property type="entry name" value="AB_hydrolase_fold"/>
</dbReference>
<keyword evidence="5" id="KW-1185">Reference proteome</keyword>
<proteinExistence type="inferred from homology"/>
<gene>
    <name evidence="4" type="ORF">D3872_18630</name>
</gene>
<dbReference type="PANTHER" id="PTHR10655:SF17">
    <property type="entry name" value="LYSOPHOSPHOLIPASE-LIKE PROTEIN 1"/>
    <property type="match status" value="1"/>
</dbReference>
<evidence type="ECO:0000313" key="5">
    <source>
        <dbReference type="Proteomes" id="UP000284006"/>
    </source>
</evidence>
<name>A0A418XGT2_9BURK</name>
<dbReference type="GO" id="GO:0016787">
    <property type="term" value="F:hydrolase activity"/>
    <property type="evidence" value="ECO:0007669"/>
    <property type="project" value="UniProtKB-KW"/>
</dbReference>
<dbReference type="InterPro" id="IPR003140">
    <property type="entry name" value="PLipase/COase/thioEstase"/>
</dbReference>
<dbReference type="Pfam" id="PF02230">
    <property type="entry name" value="Abhydrolase_2"/>
    <property type="match status" value="1"/>
</dbReference>